<accession>A0A4R9AHI1</accession>
<evidence type="ECO:0000313" key="3">
    <source>
        <dbReference type="Proteomes" id="UP000298170"/>
    </source>
</evidence>
<organism evidence="2 3">
    <name type="scientific">Cryobacterium suzukii</name>
    <dbReference type="NCBI Taxonomy" id="1259198"/>
    <lineage>
        <taxon>Bacteria</taxon>
        <taxon>Bacillati</taxon>
        <taxon>Actinomycetota</taxon>
        <taxon>Actinomycetes</taxon>
        <taxon>Micrococcales</taxon>
        <taxon>Microbacteriaceae</taxon>
        <taxon>Cryobacterium</taxon>
    </lineage>
</organism>
<evidence type="ECO:0000313" key="2">
    <source>
        <dbReference type="EMBL" id="TFD62150.1"/>
    </source>
</evidence>
<keyword evidence="3" id="KW-1185">Reference proteome</keyword>
<protein>
    <submittedName>
        <fullName evidence="2">Uncharacterized protein</fullName>
    </submittedName>
</protein>
<proteinExistence type="predicted"/>
<feature type="compositionally biased region" description="Polar residues" evidence="1">
    <location>
        <begin position="95"/>
        <end position="113"/>
    </location>
</feature>
<name>A0A4R9AHI1_9MICO</name>
<feature type="region of interest" description="Disordered" evidence="1">
    <location>
        <begin position="89"/>
        <end position="113"/>
    </location>
</feature>
<dbReference type="AlphaFoldDB" id="A0A4R9AHI1"/>
<dbReference type="OrthoDB" id="7688673at2"/>
<reference evidence="2 3" key="1">
    <citation type="submission" date="2019-03" db="EMBL/GenBank/DDBJ databases">
        <title>Genomics of glacier-inhabiting Cryobacterium strains.</title>
        <authorList>
            <person name="Liu Q."/>
            <person name="Xin Y.-H."/>
        </authorList>
    </citation>
    <scope>NUCLEOTIDE SEQUENCE [LARGE SCALE GENOMIC DNA]</scope>
    <source>
        <strain evidence="2 3">Sr39</strain>
    </source>
</reference>
<gene>
    <name evidence="2" type="ORF">E3T39_03890</name>
</gene>
<dbReference type="EMBL" id="SOHJ01000003">
    <property type="protein sequence ID" value="TFD62150.1"/>
    <property type="molecule type" value="Genomic_DNA"/>
</dbReference>
<comment type="caution">
    <text evidence="2">The sequence shown here is derived from an EMBL/GenBank/DDBJ whole genome shotgun (WGS) entry which is preliminary data.</text>
</comment>
<dbReference type="Proteomes" id="UP000298170">
    <property type="component" value="Unassembled WGS sequence"/>
</dbReference>
<sequence>MHDRVLDAVDDVDRFALLVGALGVTGPARHDLVVLERQGGIRRQHGGGRLVQSTPFEIALAQRRLEDAPQKHRIAQRVLQELPDDDVVLLPSPSREFQSPSRESQGVGTFKSP</sequence>
<evidence type="ECO:0000256" key="1">
    <source>
        <dbReference type="SAM" id="MobiDB-lite"/>
    </source>
</evidence>